<name>A0A1F6U5X9_9PROT</name>
<gene>
    <name evidence="2" type="ORF">A3A87_03905</name>
</gene>
<dbReference type="EMBL" id="MFTC01000008">
    <property type="protein sequence ID" value="OGI52750.1"/>
    <property type="molecule type" value="Genomic_DNA"/>
</dbReference>
<comment type="caution">
    <text evidence="2">The sequence shown here is derived from an EMBL/GenBank/DDBJ whole genome shotgun (WGS) entry which is preliminary data.</text>
</comment>
<evidence type="ECO:0000313" key="2">
    <source>
        <dbReference type="EMBL" id="OGI52750.1"/>
    </source>
</evidence>
<accession>A0A1F6U5X9</accession>
<dbReference type="SMART" id="SM00981">
    <property type="entry name" value="THUMP"/>
    <property type="match status" value="1"/>
</dbReference>
<feature type="domain" description="THUMP" evidence="1">
    <location>
        <begin position="67"/>
        <end position="166"/>
    </location>
</feature>
<sequence length="179" mass="20444">MLDWNVVVSIREDCYKLARKLLQAFGRVDHTDYYNVFALKVEDVQGFLDALRQTTDQDPALAHCLARVIPATQSFAFQSAEEFEARAKEAAAGFVPDLLGKTFYVRMHRRGFHQKLASQREEQLLDAFLLEQLARTDAPGKIRFADPDAVIAVETIGPWAGLSLWKREDRARYPFVRVN</sequence>
<dbReference type="STRING" id="1817768.A3A87_03905"/>
<dbReference type="AlphaFoldDB" id="A0A1F6U5X9"/>
<reference evidence="2 3" key="1">
    <citation type="journal article" date="2016" name="Nat. Commun.">
        <title>Thousands of microbial genomes shed light on interconnected biogeochemical processes in an aquifer system.</title>
        <authorList>
            <person name="Anantharaman K."/>
            <person name="Brown C.T."/>
            <person name="Hug L.A."/>
            <person name="Sharon I."/>
            <person name="Castelle C.J."/>
            <person name="Probst A.J."/>
            <person name="Thomas B.C."/>
            <person name="Singh A."/>
            <person name="Wilkins M.J."/>
            <person name="Karaoz U."/>
            <person name="Brodie E.L."/>
            <person name="Williams K.H."/>
            <person name="Hubbard S.S."/>
            <person name="Banfield J.F."/>
        </authorList>
    </citation>
    <scope>NUCLEOTIDE SEQUENCE [LARGE SCALE GENOMIC DNA]</scope>
</reference>
<dbReference type="Proteomes" id="UP000179037">
    <property type="component" value="Unassembled WGS sequence"/>
</dbReference>
<dbReference type="GO" id="GO:0003723">
    <property type="term" value="F:RNA binding"/>
    <property type="evidence" value="ECO:0007669"/>
    <property type="project" value="InterPro"/>
</dbReference>
<organism evidence="2 3">
    <name type="scientific">Candidatus Muproteobacteria bacterium RIFCSPLOWO2_01_FULL_60_18</name>
    <dbReference type="NCBI Taxonomy" id="1817768"/>
    <lineage>
        <taxon>Bacteria</taxon>
        <taxon>Pseudomonadati</taxon>
        <taxon>Pseudomonadota</taxon>
        <taxon>Candidatus Muproteobacteria</taxon>
    </lineage>
</organism>
<evidence type="ECO:0000259" key="1">
    <source>
        <dbReference type="SMART" id="SM00981"/>
    </source>
</evidence>
<dbReference type="SUPFAM" id="SSF143437">
    <property type="entry name" value="THUMP domain-like"/>
    <property type="match status" value="1"/>
</dbReference>
<protein>
    <recommendedName>
        <fullName evidence="1">THUMP domain-containing protein</fullName>
    </recommendedName>
</protein>
<dbReference type="InterPro" id="IPR004114">
    <property type="entry name" value="THUMP_dom"/>
</dbReference>
<evidence type="ECO:0000313" key="3">
    <source>
        <dbReference type="Proteomes" id="UP000179037"/>
    </source>
</evidence>
<proteinExistence type="predicted"/>